<evidence type="ECO:0000259" key="9">
    <source>
        <dbReference type="Pfam" id="PF13515"/>
    </source>
</evidence>
<feature type="transmembrane region" description="Helical" evidence="7">
    <location>
        <begin position="484"/>
        <end position="503"/>
    </location>
</feature>
<evidence type="ECO:0000256" key="3">
    <source>
        <dbReference type="ARBA" id="ARBA00022692"/>
    </source>
</evidence>
<dbReference type="InterPro" id="IPR010019">
    <property type="entry name" value="Integral_membrane_YccS"/>
</dbReference>
<proteinExistence type="inferred from homology"/>
<name>A0A8E4IJB5_ESCFE</name>
<dbReference type="RefSeq" id="WP_032243386.1">
    <property type="nucleotide sequence ID" value="NZ_AP027926.1"/>
</dbReference>
<evidence type="ECO:0000313" key="10">
    <source>
        <dbReference type="EMBL" id="QLM99906.1"/>
    </source>
</evidence>
<organism evidence="10 11">
    <name type="scientific">Escherichia fergusonii</name>
    <dbReference type="NCBI Taxonomy" id="564"/>
    <lineage>
        <taxon>Bacteria</taxon>
        <taxon>Pseudomonadati</taxon>
        <taxon>Pseudomonadota</taxon>
        <taxon>Gammaproteobacteria</taxon>
        <taxon>Enterobacterales</taxon>
        <taxon>Enterobacteriaceae</taxon>
        <taxon>Escherichia</taxon>
    </lineage>
</organism>
<feature type="transmembrane region" description="Helical" evidence="7">
    <location>
        <begin position="115"/>
        <end position="133"/>
    </location>
</feature>
<evidence type="ECO:0000259" key="8">
    <source>
        <dbReference type="Pfam" id="PF12805"/>
    </source>
</evidence>
<keyword evidence="3 7" id="KW-0812">Transmembrane</keyword>
<keyword evidence="4 7" id="KW-1133">Transmembrane helix</keyword>
<dbReference type="Proteomes" id="UP000510927">
    <property type="component" value="Chromosome"/>
</dbReference>
<dbReference type="AlphaFoldDB" id="A0A8E4IJB5"/>
<dbReference type="GeneID" id="75057852"/>
<keyword evidence="2" id="KW-1003">Cell membrane</keyword>
<dbReference type="NCBIfam" id="TIGR01666">
    <property type="entry name" value="YCCS"/>
    <property type="match status" value="1"/>
</dbReference>
<evidence type="ECO:0000256" key="5">
    <source>
        <dbReference type="ARBA" id="ARBA00023136"/>
    </source>
</evidence>
<dbReference type="PANTHER" id="PTHR30509:SF8">
    <property type="entry name" value="INNER MEMBRANE PROTEIN YCCS"/>
    <property type="match status" value="1"/>
</dbReference>
<sequence>MLSPLLKRYTWNSNWLYYVRIFIALCGTTALPWWLGEVKLTIPLTLGMVAAALTDLDDRLAGRLRNLIITLICFFIASASVELLFPWPWLFAIGLTFSTSGFILLGALGQRYATIAFGALLIAIYTMLGTSLYDQWYQQPLLLLAGAIWYNLLTLIGHLLFPIRPLQDNLARCYEQLAHYLELKSRLFDPDIEDESQAPLYDLALANGQLMATLNQTKQSLLTRLRGDRGQRGTRRTLHYYFVAQDIHERASSSHVQYQALRDYFRHSDVMFRFQRLMSMQGQACMKLSRCILLRTPYQHDSHFERAFTHIDAALERVRADGASEEQLKALGFLLSNLRAIDAQLATIESEQALALPDNSTESQLADDSPHGLSDIWLRLRRNFSPESALFRHAIRMSLVLCVGYGIIQITGMNHGYWILLTSLFVCQPNYNATRHRLTLRIIGTLVGVAIGLPILWFVPSLEGQLVLLVITGVLFFAFRNVQYAHATMFITLLVLLCFNLLGEGFEVALPRVIDTLIGCAIAWAAVSFIWPDWRFRNLPRVLERATDANCRYLDAILEQYHQGRDNRLAYRVARRDAHNRDAELASVVSNMSSEPDVTPQIREAAFRLLCLNHTFTSYISALGAHREKLTNPDVLAFLDDAVCYVDDALHHQPADDIRVNQALEDLKQRISQLDPHQDSKEPLVVQQIGLLIAMLPEIGRLQRKINQMTPATPDLA</sequence>
<evidence type="ECO:0000256" key="1">
    <source>
        <dbReference type="ARBA" id="ARBA00004651"/>
    </source>
</evidence>
<feature type="transmembrane region" description="Helical" evidence="7">
    <location>
        <begin position="139"/>
        <end position="161"/>
    </location>
</feature>
<evidence type="ECO:0000313" key="11">
    <source>
        <dbReference type="Proteomes" id="UP000510927"/>
    </source>
</evidence>
<dbReference type="InterPro" id="IPR049453">
    <property type="entry name" value="Memb_transporter_dom"/>
</dbReference>
<evidence type="ECO:0000256" key="6">
    <source>
        <dbReference type="ARBA" id="ARBA00043993"/>
    </source>
</evidence>
<feature type="transmembrane region" description="Helical" evidence="7">
    <location>
        <begin position="64"/>
        <end position="81"/>
    </location>
</feature>
<feature type="domain" description="Integral membrane bound transporter" evidence="9">
    <location>
        <begin position="405"/>
        <end position="525"/>
    </location>
</feature>
<dbReference type="Pfam" id="PF12805">
    <property type="entry name" value="FUSC-like"/>
    <property type="match status" value="1"/>
</dbReference>
<feature type="transmembrane region" description="Helical" evidence="7">
    <location>
        <begin position="87"/>
        <end position="108"/>
    </location>
</feature>
<comment type="similarity">
    <text evidence="6">Belongs to the YccS/YhfK family.</text>
</comment>
<dbReference type="PANTHER" id="PTHR30509">
    <property type="entry name" value="P-HYDROXYBENZOIC ACID EFFLUX PUMP SUBUNIT-RELATED"/>
    <property type="match status" value="1"/>
</dbReference>
<dbReference type="NCBIfam" id="TIGR01667">
    <property type="entry name" value="YCCS_YHFK"/>
    <property type="match status" value="1"/>
</dbReference>
<protein>
    <submittedName>
        <fullName evidence="10">TIGR01666 family membrane protein</fullName>
    </submittedName>
</protein>
<evidence type="ECO:0000256" key="4">
    <source>
        <dbReference type="ARBA" id="ARBA00022989"/>
    </source>
</evidence>
<feature type="transmembrane region" description="Helical" evidence="7">
    <location>
        <begin position="15"/>
        <end position="34"/>
    </location>
</feature>
<feature type="transmembrane region" description="Helical" evidence="7">
    <location>
        <begin position="464"/>
        <end position="479"/>
    </location>
</feature>
<dbReference type="EMBL" id="CP055675">
    <property type="protein sequence ID" value="QLM99906.1"/>
    <property type="molecule type" value="Genomic_DNA"/>
</dbReference>
<keyword evidence="5 7" id="KW-0472">Membrane</keyword>
<feature type="domain" description="Integral membrane protein YccS N-terminal" evidence="8">
    <location>
        <begin position="66"/>
        <end position="345"/>
    </location>
</feature>
<evidence type="ECO:0000256" key="2">
    <source>
        <dbReference type="ARBA" id="ARBA00022475"/>
    </source>
</evidence>
<feature type="transmembrane region" description="Helical" evidence="7">
    <location>
        <begin position="438"/>
        <end position="458"/>
    </location>
</feature>
<evidence type="ECO:0000256" key="7">
    <source>
        <dbReference type="SAM" id="Phobius"/>
    </source>
</evidence>
<accession>A0A8E4IJB5</accession>
<gene>
    <name evidence="10" type="primary">yccS</name>
    <name evidence="10" type="ORF">HVY52_08825</name>
</gene>
<feature type="transmembrane region" description="Helical" evidence="7">
    <location>
        <begin position="509"/>
        <end position="531"/>
    </location>
</feature>
<dbReference type="GO" id="GO:0005886">
    <property type="term" value="C:plasma membrane"/>
    <property type="evidence" value="ECO:0007669"/>
    <property type="project" value="UniProtKB-SubCell"/>
</dbReference>
<dbReference type="Pfam" id="PF13515">
    <property type="entry name" value="FUSC_2"/>
    <property type="match status" value="1"/>
</dbReference>
<reference evidence="10 11" key="1">
    <citation type="submission" date="2020-06" db="EMBL/GenBank/DDBJ databases">
        <title>REHAB project genomes.</title>
        <authorList>
            <person name="Shaw L.P."/>
        </authorList>
    </citation>
    <scope>NUCLEOTIDE SEQUENCE [LARGE SCALE GENOMIC DNA]</scope>
    <source>
        <strain evidence="10 11">RHB28-C13</strain>
    </source>
</reference>
<dbReference type="InterPro" id="IPR010020">
    <property type="entry name" value="Integral_membrane_YCCS_YHJK"/>
</dbReference>
<dbReference type="InterPro" id="IPR032692">
    <property type="entry name" value="YccS_N"/>
</dbReference>
<comment type="subcellular location">
    <subcellularLocation>
        <location evidence="1">Cell membrane</location>
        <topology evidence="1">Multi-pass membrane protein</topology>
    </subcellularLocation>
</comment>